<gene>
    <name evidence="8" type="ORF">EGYM00163_LOCUS16875</name>
</gene>
<feature type="transmembrane region" description="Helical" evidence="6">
    <location>
        <begin position="129"/>
        <end position="147"/>
    </location>
</feature>
<keyword evidence="4 6" id="KW-0472">Membrane</keyword>
<sequence length="362" mass="38575">MPQFVMALRTKKAHACYLMVLNVLMTVGIVITNKILFANFKFAFAPTLLLTMHQTSCAVGAWLGGSGKPILKVPKVYIAAIVLTRTASNVLVNLSLKYNTVGTYQLLKMLNVPFVFLGEWMFMGSPLQASIAISLAVLCAGIGTATMGNVVSFSFLGTVFGCLAPIAGAANVLFIKHVQSEFDLLGNDLLKAIAPWVVASMVALIPVTDDLSQLSSWMTTEQVTGVMVVLLSCVLAWGLEWSYVVVVHATSAMTMQVLGHVKTVCIIATGYLLFNAPLTKRAAAGTCIALVAVGMYTWIKNQRAPNSTPDSKFEVPPLERVPDDYAPLKSSGARPNPPRSPAGRAEALPGIPVASDGAALCR</sequence>
<feature type="domain" description="Sugar phosphate transporter" evidence="7">
    <location>
        <begin position="24"/>
        <end position="296"/>
    </location>
</feature>
<keyword evidence="3 6" id="KW-1133">Transmembrane helix</keyword>
<evidence type="ECO:0000256" key="2">
    <source>
        <dbReference type="ARBA" id="ARBA00022692"/>
    </source>
</evidence>
<protein>
    <recommendedName>
        <fullName evidence="7">Sugar phosphate transporter domain-containing protein</fullName>
    </recommendedName>
</protein>
<name>A0A7S4CT76_9EUGL</name>
<feature type="transmembrane region" description="Helical" evidence="6">
    <location>
        <begin position="76"/>
        <end position="96"/>
    </location>
</feature>
<dbReference type="InterPro" id="IPR037185">
    <property type="entry name" value="EmrE-like"/>
</dbReference>
<organism evidence="8">
    <name type="scientific">Eutreptiella gymnastica</name>
    <dbReference type="NCBI Taxonomy" id="73025"/>
    <lineage>
        <taxon>Eukaryota</taxon>
        <taxon>Discoba</taxon>
        <taxon>Euglenozoa</taxon>
        <taxon>Euglenida</taxon>
        <taxon>Spirocuta</taxon>
        <taxon>Euglenophyceae</taxon>
        <taxon>Eutreptiales</taxon>
        <taxon>Eutreptiaceae</taxon>
        <taxon>Eutreptiella</taxon>
    </lineage>
</organism>
<feature type="transmembrane region" description="Helical" evidence="6">
    <location>
        <begin position="257"/>
        <end position="276"/>
    </location>
</feature>
<feature type="region of interest" description="Disordered" evidence="5">
    <location>
        <begin position="304"/>
        <end position="362"/>
    </location>
</feature>
<dbReference type="InterPro" id="IPR050186">
    <property type="entry name" value="TPT_transporter"/>
</dbReference>
<dbReference type="AlphaFoldDB" id="A0A7S4CT76"/>
<dbReference type="GO" id="GO:0016020">
    <property type="term" value="C:membrane"/>
    <property type="evidence" value="ECO:0007669"/>
    <property type="project" value="UniProtKB-SubCell"/>
</dbReference>
<evidence type="ECO:0000259" key="7">
    <source>
        <dbReference type="Pfam" id="PF03151"/>
    </source>
</evidence>
<evidence type="ECO:0000256" key="3">
    <source>
        <dbReference type="ARBA" id="ARBA00022989"/>
    </source>
</evidence>
<feature type="transmembrane region" description="Helical" evidence="6">
    <location>
        <begin position="153"/>
        <end position="175"/>
    </location>
</feature>
<feature type="transmembrane region" description="Helical" evidence="6">
    <location>
        <begin position="43"/>
        <end position="64"/>
    </location>
</feature>
<evidence type="ECO:0000256" key="4">
    <source>
        <dbReference type="ARBA" id="ARBA00023136"/>
    </source>
</evidence>
<dbReference type="SUPFAM" id="SSF103481">
    <property type="entry name" value="Multidrug resistance efflux transporter EmrE"/>
    <property type="match status" value="1"/>
</dbReference>
<reference evidence="8" key="1">
    <citation type="submission" date="2021-01" db="EMBL/GenBank/DDBJ databases">
        <authorList>
            <person name="Corre E."/>
            <person name="Pelletier E."/>
            <person name="Niang G."/>
            <person name="Scheremetjew M."/>
            <person name="Finn R."/>
            <person name="Kale V."/>
            <person name="Holt S."/>
            <person name="Cochrane G."/>
            <person name="Meng A."/>
            <person name="Brown T."/>
            <person name="Cohen L."/>
        </authorList>
    </citation>
    <scope>NUCLEOTIDE SEQUENCE</scope>
    <source>
        <strain evidence="8">CCMP1594</strain>
    </source>
</reference>
<dbReference type="InterPro" id="IPR004853">
    <property type="entry name" value="Sugar_P_trans_dom"/>
</dbReference>
<feature type="transmembrane region" description="Helical" evidence="6">
    <location>
        <begin position="225"/>
        <end position="245"/>
    </location>
</feature>
<feature type="transmembrane region" description="Helical" evidence="6">
    <location>
        <begin position="16"/>
        <end position="37"/>
    </location>
</feature>
<feature type="transmembrane region" description="Helical" evidence="6">
    <location>
        <begin position="282"/>
        <end position="299"/>
    </location>
</feature>
<dbReference type="PANTHER" id="PTHR11132">
    <property type="entry name" value="SOLUTE CARRIER FAMILY 35"/>
    <property type="match status" value="1"/>
</dbReference>
<evidence type="ECO:0000256" key="6">
    <source>
        <dbReference type="SAM" id="Phobius"/>
    </source>
</evidence>
<dbReference type="Pfam" id="PF03151">
    <property type="entry name" value="TPT"/>
    <property type="match status" value="1"/>
</dbReference>
<accession>A0A7S4CT76</accession>
<evidence type="ECO:0000313" key="8">
    <source>
        <dbReference type="EMBL" id="CAE0805749.1"/>
    </source>
</evidence>
<comment type="subcellular location">
    <subcellularLocation>
        <location evidence="1">Membrane</location>
        <topology evidence="1">Multi-pass membrane protein</topology>
    </subcellularLocation>
</comment>
<keyword evidence="2 6" id="KW-0812">Transmembrane</keyword>
<evidence type="ECO:0000256" key="1">
    <source>
        <dbReference type="ARBA" id="ARBA00004141"/>
    </source>
</evidence>
<proteinExistence type="predicted"/>
<evidence type="ECO:0000256" key="5">
    <source>
        <dbReference type="SAM" id="MobiDB-lite"/>
    </source>
</evidence>
<dbReference type="EMBL" id="HBJA01047856">
    <property type="protein sequence ID" value="CAE0805749.1"/>
    <property type="molecule type" value="Transcribed_RNA"/>
</dbReference>